<dbReference type="Pfam" id="PF01844">
    <property type="entry name" value="HNH"/>
    <property type="match status" value="1"/>
</dbReference>
<dbReference type="InterPro" id="IPR013249">
    <property type="entry name" value="RNA_pol_sigma70_r4_t2"/>
</dbReference>
<keyword evidence="3" id="KW-1185">Reference proteome</keyword>
<dbReference type="Gene3D" id="1.10.30.50">
    <property type="match status" value="1"/>
</dbReference>
<dbReference type="SUPFAM" id="SSF46785">
    <property type="entry name" value="Winged helix' DNA-binding domain"/>
    <property type="match status" value="1"/>
</dbReference>
<dbReference type="CDD" id="cd00085">
    <property type="entry name" value="HNHc"/>
    <property type="match status" value="1"/>
</dbReference>
<dbReference type="InterPro" id="IPR013324">
    <property type="entry name" value="RNA_pol_sigma_r3/r4-like"/>
</dbReference>
<dbReference type="Proteomes" id="UP001596328">
    <property type="component" value="Unassembled WGS sequence"/>
</dbReference>
<dbReference type="InterPro" id="IPR036390">
    <property type="entry name" value="WH_DNA-bd_sf"/>
</dbReference>
<feature type="domain" description="HNH nuclease" evidence="1">
    <location>
        <begin position="10"/>
        <end position="67"/>
    </location>
</feature>
<organism evidence="2 3">
    <name type="scientific">Halobium palmae</name>
    <dbReference type="NCBI Taxonomy" id="1776492"/>
    <lineage>
        <taxon>Archaea</taxon>
        <taxon>Methanobacteriati</taxon>
        <taxon>Methanobacteriota</taxon>
        <taxon>Stenosarchaea group</taxon>
        <taxon>Halobacteria</taxon>
        <taxon>Halobacteriales</taxon>
        <taxon>Haloferacaceae</taxon>
        <taxon>Halobium</taxon>
    </lineage>
</organism>
<dbReference type="InterPro" id="IPR002711">
    <property type="entry name" value="HNH"/>
</dbReference>
<name>A0ABD5RUL0_9EURY</name>
<dbReference type="SMART" id="SM00507">
    <property type="entry name" value="HNHc"/>
    <property type="match status" value="1"/>
</dbReference>
<comment type="caution">
    <text evidence="2">The sequence shown here is derived from an EMBL/GenBank/DDBJ whole genome shotgun (WGS) entry which is preliminary data.</text>
</comment>
<gene>
    <name evidence="2" type="ORF">ACFQE1_00265</name>
</gene>
<evidence type="ECO:0000259" key="1">
    <source>
        <dbReference type="SMART" id="SM00507"/>
    </source>
</evidence>
<dbReference type="AlphaFoldDB" id="A0ABD5RUL0"/>
<dbReference type="SUPFAM" id="SSF88659">
    <property type="entry name" value="Sigma3 and sigma4 domains of RNA polymerase sigma factors"/>
    <property type="match status" value="1"/>
</dbReference>
<dbReference type="InterPro" id="IPR003615">
    <property type="entry name" value="HNH_nuc"/>
</dbReference>
<proteinExistence type="predicted"/>
<dbReference type="Gene3D" id="1.10.10.10">
    <property type="entry name" value="Winged helix-like DNA-binding domain superfamily/Winged helix DNA-binding domain"/>
    <property type="match status" value="1"/>
</dbReference>
<dbReference type="Pfam" id="PF08281">
    <property type="entry name" value="Sigma70_r4_2"/>
    <property type="match status" value="1"/>
</dbReference>
<dbReference type="EMBL" id="JBHSWU010000001">
    <property type="protein sequence ID" value="MFC6722861.1"/>
    <property type="molecule type" value="Genomic_DNA"/>
</dbReference>
<sequence length="240" mass="26224">MSDRKPVPESVREEVLEDADYRCEICPARGTEVGGDATLHLHHRESPMTGGTHDPDNLVVMCDGCHYHHHSGRMGPDEIETNLETVDIDPTPADFRLVSAIEKVAPATTGELAEEAGISDVHALRRLYALAAASIVSKTTNKEWDLAERVDEPMRGQLPDDPEEAARHARDILIMRMKDIGGLSHAEIAEIVGLSERTVPVAVNRARAFDPPLPPGTVNNPEIEDIARRLASLERLVGSS</sequence>
<protein>
    <submittedName>
        <fullName evidence="2">Sigma factor-like helix-turn-helix DNA-binding protein</fullName>
    </submittedName>
</protein>
<evidence type="ECO:0000313" key="2">
    <source>
        <dbReference type="EMBL" id="MFC6722861.1"/>
    </source>
</evidence>
<accession>A0ABD5RUL0</accession>
<reference evidence="2 3" key="1">
    <citation type="journal article" date="2019" name="Int. J. Syst. Evol. Microbiol.">
        <title>The Global Catalogue of Microorganisms (GCM) 10K type strain sequencing project: providing services to taxonomists for standard genome sequencing and annotation.</title>
        <authorList>
            <consortium name="The Broad Institute Genomics Platform"/>
            <consortium name="The Broad Institute Genome Sequencing Center for Infectious Disease"/>
            <person name="Wu L."/>
            <person name="Ma J."/>
        </authorList>
    </citation>
    <scope>NUCLEOTIDE SEQUENCE [LARGE SCALE GENOMIC DNA]</scope>
    <source>
        <strain evidence="2 3">NBRC 111368</strain>
    </source>
</reference>
<evidence type="ECO:0000313" key="3">
    <source>
        <dbReference type="Proteomes" id="UP001596328"/>
    </source>
</evidence>
<dbReference type="InterPro" id="IPR036388">
    <property type="entry name" value="WH-like_DNA-bd_sf"/>
</dbReference>